<keyword evidence="5 7" id="KW-1133">Transmembrane helix</keyword>
<feature type="domain" description="Major facilitator superfamily (MFS) profile" evidence="8">
    <location>
        <begin position="1"/>
        <end position="396"/>
    </location>
</feature>
<dbReference type="InterPro" id="IPR050327">
    <property type="entry name" value="Proton-linked_MCT"/>
</dbReference>
<gene>
    <name evidence="9" type="ORF">OIDMADRAFT_195593</name>
</gene>
<evidence type="ECO:0000256" key="7">
    <source>
        <dbReference type="SAM" id="Phobius"/>
    </source>
</evidence>
<reference evidence="9 10" key="1">
    <citation type="submission" date="2014-04" db="EMBL/GenBank/DDBJ databases">
        <authorList>
            <consortium name="DOE Joint Genome Institute"/>
            <person name="Kuo A."/>
            <person name="Martino E."/>
            <person name="Perotto S."/>
            <person name="Kohler A."/>
            <person name="Nagy L.G."/>
            <person name="Floudas D."/>
            <person name="Copeland A."/>
            <person name="Barry K.W."/>
            <person name="Cichocki N."/>
            <person name="Veneault-Fourrey C."/>
            <person name="LaButti K."/>
            <person name="Lindquist E.A."/>
            <person name="Lipzen A."/>
            <person name="Lundell T."/>
            <person name="Morin E."/>
            <person name="Murat C."/>
            <person name="Sun H."/>
            <person name="Tunlid A."/>
            <person name="Henrissat B."/>
            <person name="Grigoriev I.V."/>
            <person name="Hibbett D.S."/>
            <person name="Martin F."/>
            <person name="Nordberg H.P."/>
            <person name="Cantor M.N."/>
            <person name="Hua S.X."/>
        </authorList>
    </citation>
    <scope>NUCLEOTIDE SEQUENCE [LARGE SCALE GENOMIC DNA]</scope>
    <source>
        <strain evidence="9 10">Zn</strain>
    </source>
</reference>
<comment type="similarity">
    <text evidence="2">Belongs to the major facilitator superfamily. Monocarboxylate porter (TC 2.A.1.13) family.</text>
</comment>
<feature type="transmembrane region" description="Helical" evidence="7">
    <location>
        <begin position="207"/>
        <end position="227"/>
    </location>
</feature>
<evidence type="ECO:0000259" key="8">
    <source>
        <dbReference type="PROSITE" id="PS50850"/>
    </source>
</evidence>
<dbReference type="PANTHER" id="PTHR11360:SF224">
    <property type="entry name" value="MAJOR FACILITATOR SUPERFAMILY (MFS) PROFILE DOMAIN-CONTAINING PROTEIN-RELATED"/>
    <property type="match status" value="1"/>
</dbReference>
<keyword evidence="3" id="KW-0813">Transport</keyword>
<comment type="subcellular location">
    <subcellularLocation>
        <location evidence="1">Membrane</location>
        <topology evidence="1">Multi-pass membrane protein</topology>
    </subcellularLocation>
</comment>
<feature type="transmembrane region" description="Helical" evidence="7">
    <location>
        <begin position="247"/>
        <end position="265"/>
    </location>
</feature>
<feature type="transmembrane region" description="Helical" evidence="7">
    <location>
        <begin position="75"/>
        <end position="94"/>
    </location>
</feature>
<keyword evidence="6 7" id="KW-0472">Membrane</keyword>
<accession>A0A0C3H461</accession>
<feature type="transmembrane region" description="Helical" evidence="7">
    <location>
        <begin position="298"/>
        <end position="324"/>
    </location>
</feature>
<dbReference type="Pfam" id="PF07690">
    <property type="entry name" value="MFS_1"/>
    <property type="match status" value="1"/>
</dbReference>
<feature type="transmembrane region" description="Helical" evidence="7">
    <location>
        <begin position="164"/>
        <end position="184"/>
    </location>
</feature>
<evidence type="ECO:0000256" key="2">
    <source>
        <dbReference type="ARBA" id="ARBA00006727"/>
    </source>
</evidence>
<dbReference type="OrthoDB" id="5667at2759"/>
<dbReference type="Gene3D" id="1.20.1250.20">
    <property type="entry name" value="MFS general substrate transporter like domains"/>
    <property type="match status" value="2"/>
</dbReference>
<sequence>MGVAAWLVVLGAWCSSFCSYGWINSVGTFQEYYQSGPLREYTASQIAWIPALQIFFMSALGPVFGQLFDRYGPKYLLLVGSFLQVFGLMMASISTKYYQFILSQGVCSAMGVAAVFLSAIGCVSGWFDKKRGLAFGILATGSSIGGIIFPILLNTLIDNVGYGWAMRTAAFIIAGMLVIANLTIRRHHPPSLVTLSKEQLVKPFRELPYVALLTGLALVPFGLYTPIDYLPTAAIMAGTNVKLSQDLVAFYNASSLIGRISSGFLADKLGRFNTFITACYTAGFWIIAMWIPASNDSITIAFTVLFGMFSGAYISLMPALIAQLSPIDEIGYRNGISSLAGCVGGLLSTPIAGKILQGHDGLVGMKIFAGTFILAGTTGALVARIARTGFKLNVVF</sequence>
<evidence type="ECO:0000256" key="1">
    <source>
        <dbReference type="ARBA" id="ARBA00004141"/>
    </source>
</evidence>
<dbReference type="InParanoid" id="A0A0C3H461"/>
<evidence type="ECO:0000313" key="9">
    <source>
        <dbReference type="EMBL" id="KIN02991.1"/>
    </source>
</evidence>
<dbReference type="InterPro" id="IPR011701">
    <property type="entry name" value="MFS"/>
</dbReference>
<dbReference type="InterPro" id="IPR036259">
    <property type="entry name" value="MFS_trans_sf"/>
</dbReference>
<feature type="transmembrane region" description="Helical" evidence="7">
    <location>
        <begin position="336"/>
        <end position="356"/>
    </location>
</feature>
<dbReference type="PANTHER" id="PTHR11360">
    <property type="entry name" value="MONOCARBOXYLATE TRANSPORTER"/>
    <property type="match status" value="1"/>
</dbReference>
<evidence type="ECO:0000256" key="4">
    <source>
        <dbReference type="ARBA" id="ARBA00022692"/>
    </source>
</evidence>
<reference evidence="10" key="2">
    <citation type="submission" date="2015-01" db="EMBL/GenBank/DDBJ databases">
        <title>Evolutionary Origins and Diversification of the Mycorrhizal Mutualists.</title>
        <authorList>
            <consortium name="DOE Joint Genome Institute"/>
            <consortium name="Mycorrhizal Genomics Consortium"/>
            <person name="Kohler A."/>
            <person name="Kuo A."/>
            <person name="Nagy L.G."/>
            <person name="Floudas D."/>
            <person name="Copeland A."/>
            <person name="Barry K.W."/>
            <person name="Cichocki N."/>
            <person name="Veneault-Fourrey C."/>
            <person name="LaButti K."/>
            <person name="Lindquist E.A."/>
            <person name="Lipzen A."/>
            <person name="Lundell T."/>
            <person name="Morin E."/>
            <person name="Murat C."/>
            <person name="Riley R."/>
            <person name="Ohm R."/>
            <person name="Sun H."/>
            <person name="Tunlid A."/>
            <person name="Henrissat B."/>
            <person name="Grigoriev I.V."/>
            <person name="Hibbett D.S."/>
            <person name="Martin F."/>
        </authorList>
    </citation>
    <scope>NUCLEOTIDE SEQUENCE [LARGE SCALE GENOMIC DNA]</scope>
    <source>
        <strain evidence="10">Zn</strain>
    </source>
</reference>
<feature type="transmembrane region" description="Helical" evidence="7">
    <location>
        <begin position="45"/>
        <end position="68"/>
    </location>
</feature>
<dbReference type="GO" id="GO:0022857">
    <property type="term" value="F:transmembrane transporter activity"/>
    <property type="evidence" value="ECO:0007669"/>
    <property type="project" value="InterPro"/>
</dbReference>
<organism evidence="9 10">
    <name type="scientific">Oidiodendron maius (strain Zn)</name>
    <dbReference type="NCBI Taxonomy" id="913774"/>
    <lineage>
        <taxon>Eukaryota</taxon>
        <taxon>Fungi</taxon>
        <taxon>Dikarya</taxon>
        <taxon>Ascomycota</taxon>
        <taxon>Pezizomycotina</taxon>
        <taxon>Leotiomycetes</taxon>
        <taxon>Leotiomycetes incertae sedis</taxon>
        <taxon>Myxotrichaceae</taxon>
        <taxon>Oidiodendron</taxon>
    </lineage>
</organism>
<dbReference type="PROSITE" id="PS50850">
    <property type="entry name" value="MFS"/>
    <property type="match status" value="1"/>
</dbReference>
<keyword evidence="10" id="KW-1185">Reference proteome</keyword>
<dbReference type="GO" id="GO:0016020">
    <property type="term" value="C:membrane"/>
    <property type="evidence" value="ECO:0007669"/>
    <property type="project" value="UniProtKB-SubCell"/>
</dbReference>
<dbReference type="EMBL" id="KN832874">
    <property type="protein sequence ID" value="KIN02991.1"/>
    <property type="molecule type" value="Genomic_DNA"/>
</dbReference>
<dbReference type="HOGENOM" id="CLU_001265_1_0_1"/>
<name>A0A0C3H461_OIDMZ</name>
<dbReference type="SUPFAM" id="SSF103473">
    <property type="entry name" value="MFS general substrate transporter"/>
    <property type="match status" value="1"/>
</dbReference>
<keyword evidence="4 7" id="KW-0812">Transmembrane</keyword>
<feature type="transmembrane region" description="Helical" evidence="7">
    <location>
        <begin position="100"/>
        <end position="120"/>
    </location>
</feature>
<evidence type="ECO:0000313" key="10">
    <source>
        <dbReference type="Proteomes" id="UP000054321"/>
    </source>
</evidence>
<proteinExistence type="inferred from homology"/>
<dbReference type="Proteomes" id="UP000054321">
    <property type="component" value="Unassembled WGS sequence"/>
</dbReference>
<feature type="transmembrane region" description="Helical" evidence="7">
    <location>
        <begin position="362"/>
        <end position="383"/>
    </location>
</feature>
<dbReference type="AlphaFoldDB" id="A0A0C3H461"/>
<evidence type="ECO:0000256" key="3">
    <source>
        <dbReference type="ARBA" id="ARBA00022448"/>
    </source>
</evidence>
<evidence type="ECO:0000256" key="6">
    <source>
        <dbReference type="ARBA" id="ARBA00023136"/>
    </source>
</evidence>
<protein>
    <recommendedName>
        <fullName evidence="8">Major facilitator superfamily (MFS) profile domain-containing protein</fullName>
    </recommendedName>
</protein>
<feature type="transmembrane region" description="Helical" evidence="7">
    <location>
        <begin position="272"/>
        <end position="292"/>
    </location>
</feature>
<evidence type="ECO:0000256" key="5">
    <source>
        <dbReference type="ARBA" id="ARBA00022989"/>
    </source>
</evidence>
<dbReference type="InterPro" id="IPR020846">
    <property type="entry name" value="MFS_dom"/>
</dbReference>
<feature type="transmembrane region" description="Helical" evidence="7">
    <location>
        <begin position="132"/>
        <end position="152"/>
    </location>
</feature>